<evidence type="ECO:0000313" key="10">
    <source>
        <dbReference type="Proteomes" id="UP000256431"/>
    </source>
</evidence>
<evidence type="ECO:0000256" key="5">
    <source>
        <dbReference type="ARBA" id="ARBA00023136"/>
    </source>
</evidence>
<dbReference type="CDD" id="cd07205">
    <property type="entry name" value="Pat_PNPLA6_PNPLA7_NTE1_like"/>
    <property type="match status" value="1"/>
</dbReference>
<dbReference type="InterPro" id="IPR050301">
    <property type="entry name" value="NTE"/>
</dbReference>
<name>A0A3D8GYM4_9GAMM</name>
<dbReference type="AlphaFoldDB" id="A0A3D8GYM4"/>
<proteinExistence type="predicted"/>
<dbReference type="EMBL" id="QRDH01000010">
    <property type="protein sequence ID" value="RDU39523.1"/>
    <property type="molecule type" value="Genomic_DNA"/>
</dbReference>
<evidence type="ECO:0000259" key="7">
    <source>
        <dbReference type="PROSITE" id="PS51635"/>
    </source>
</evidence>
<keyword evidence="3 6" id="KW-0442">Lipid degradation</keyword>
<dbReference type="PANTHER" id="PTHR14226:SF29">
    <property type="entry name" value="NEUROPATHY TARGET ESTERASE SWS"/>
    <property type="match status" value="1"/>
</dbReference>
<evidence type="ECO:0000256" key="6">
    <source>
        <dbReference type="PROSITE-ProRule" id="PRU01161"/>
    </source>
</evidence>
<evidence type="ECO:0000256" key="2">
    <source>
        <dbReference type="ARBA" id="ARBA00022801"/>
    </source>
</evidence>
<evidence type="ECO:0000256" key="4">
    <source>
        <dbReference type="ARBA" id="ARBA00023098"/>
    </source>
</evidence>
<dbReference type="GO" id="GO:0016042">
    <property type="term" value="P:lipid catabolic process"/>
    <property type="evidence" value="ECO:0007669"/>
    <property type="project" value="UniProtKB-UniRule"/>
</dbReference>
<dbReference type="GO" id="GO:0016787">
    <property type="term" value="F:hydrolase activity"/>
    <property type="evidence" value="ECO:0007669"/>
    <property type="project" value="UniProtKB-UniRule"/>
</dbReference>
<feature type="active site" description="Nucleophile" evidence="6">
    <location>
        <position position="69"/>
    </location>
</feature>
<dbReference type="InterPro" id="IPR002641">
    <property type="entry name" value="PNPLA_dom"/>
</dbReference>
<dbReference type="Pfam" id="PF01734">
    <property type="entry name" value="Patatin"/>
    <property type="match status" value="1"/>
</dbReference>
<dbReference type="InterPro" id="IPR034746">
    <property type="entry name" value="POTRA"/>
</dbReference>
<evidence type="ECO:0000256" key="1">
    <source>
        <dbReference type="ARBA" id="ARBA00004370"/>
    </source>
</evidence>
<evidence type="ECO:0000313" key="9">
    <source>
        <dbReference type="EMBL" id="RDU39523.1"/>
    </source>
</evidence>
<evidence type="ECO:0000259" key="8">
    <source>
        <dbReference type="PROSITE" id="PS51779"/>
    </source>
</evidence>
<evidence type="ECO:0000256" key="3">
    <source>
        <dbReference type="ARBA" id="ARBA00022963"/>
    </source>
</evidence>
<feature type="domain" description="PNPLA" evidence="7">
    <location>
        <begin position="36"/>
        <end position="228"/>
    </location>
</feature>
<keyword evidence="2 6" id="KW-0378">Hydrolase</keyword>
<dbReference type="PROSITE" id="PS51779">
    <property type="entry name" value="POTRA"/>
    <property type="match status" value="1"/>
</dbReference>
<accession>A0A3D8GYM4</accession>
<organism evidence="9 10">
    <name type="scientific">Marinobacter flavimaris</name>
    <dbReference type="NCBI Taxonomy" id="262076"/>
    <lineage>
        <taxon>Bacteria</taxon>
        <taxon>Pseudomonadati</taxon>
        <taxon>Pseudomonadota</taxon>
        <taxon>Gammaproteobacteria</taxon>
        <taxon>Pseudomonadales</taxon>
        <taxon>Marinobacteraceae</taxon>
        <taxon>Marinobacter</taxon>
    </lineage>
</organism>
<dbReference type="PANTHER" id="PTHR14226">
    <property type="entry name" value="NEUROPATHY TARGET ESTERASE/SWISS CHEESE D.MELANOGASTER"/>
    <property type="match status" value="1"/>
</dbReference>
<dbReference type="Proteomes" id="UP000256431">
    <property type="component" value="Unassembled WGS sequence"/>
</dbReference>
<keyword evidence="10" id="KW-1185">Reference proteome</keyword>
<keyword evidence="4 6" id="KW-0443">Lipid metabolism</keyword>
<feature type="short sequence motif" description="GXSXG" evidence="6">
    <location>
        <begin position="67"/>
        <end position="71"/>
    </location>
</feature>
<dbReference type="SUPFAM" id="SSF52151">
    <property type="entry name" value="FabD/lysophospholipase-like"/>
    <property type="match status" value="1"/>
</dbReference>
<feature type="short sequence motif" description="DGA/G" evidence="6">
    <location>
        <begin position="215"/>
        <end position="217"/>
    </location>
</feature>
<comment type="subcellular location">
    <subcellularLocation>
        <location evidence="1">Membrane</location>
    </subcellularLocation>
</comment>
<dbReference type="PROSITE" id="PS51635">
    <property type="entry name" value="PNPLA"/>
    <property type="match status" value="1"/>
</dbReference>
<comment type="caution">
    <text evidence="9">The sequence shown here is derived from an EMBL/GenBank/DDBJ whole genome shotgun (WGS) entry which is preliminary data.</text>
</comment>
<gene>
    <name evidence="9" type="ORF">DXI23_17710</name>
</gene>
<dbReference type="Gene3D" id="2.40.160.50">
    <property type="entry name" value="membrane protein fhac: a member of the omp85/tpsb transporter family"/>
    <property type="match status" value="1"/>
</dbReference>
<protein>
    <submittedName>
        <fullName evidence="9">Patatin</fullName>
    </submittedName>
</protein>
<feature type="active site" description="Proton acceptor" evidence="6">
    <location>
        <position position="215"/>
    </location>
</feature>
<feature type="domain" description="POTRA" evidence="8">
    <location>
        <begin position="341"/>
        <end position="412"/>
    </location>
</feature>
<dbReference type="Gene3D" id="3.40.1090.10">
    <property type="entry name" value="Cytosolic phospholipase A2 catalytic domain"/>
    <property type="match status" value="2"/>
</dbReference>
<dbReference type="InterPro" id="IPR016035">
    <property type="entry name" value="Acyl_Trfase/lysoPLipase"/>
</dbReference>
<dbReference type="GO" id="GO:0019867">
    <property type="term" value="C:outer membrane"/>
    <property type="evidence" value="ECO:0007669"/>
    <property type="project" value="InterPro"/>
</dbReference>
<dbReference type="RefSeq" id="WP_053114170.1">
    <property type="nucleotide sequence ID" value="NZ_PSSW01000010.1"/>
</dbReference>
<keyword evidence="5" id="KW-0472">Membrane</keyword>
<dbReference type="Pfam" id="PF07244">
    <property type="entry name" value="POTRA"/>
    <property type="match status" value="1"/>
</dbReference>
<dbReference type="InterPro" id="IPR010827">
    <property type="entry name" value="BamA/TamA_POTRA"/>
</dbReference>
<sequence length="738" mass="80202">MSQCNPWGRNAPRLIAVIMILLAPLASAEERPKVGLVLSGGGAKGMAHVGVLRVLEEMRVPVDLVVGTSAGSAVGALYASGMPVSDIEQRFIEMDWLSSFRDDPGRVYKPVRRKQDDWRFPVVPGIGVRADGLRVGGGLIAGQNLGFILNELTHNAALVEDFDRLPIPFRAVATDLETGEQVVIGDGNLSEAIRASMSIPGVYAPVERDGQLLVDGGVANNLPISVARDLGADIIIAVDITDSLMETDELRGAFSVVGQLTTIMTRRNTDQQLDLLAEDDVLIRPDLEGYTSADFYDAPVLFELGASSAREHGVELRPLALSRKAWADWRDSVSAQDAGARIVSRIEIEDSRRLARDFLKERIRQRIGEPLDTARLEADLKRIYGLGYYEIVSYSTSSLPEGTVLTIRVQEKSWGPNYLSFGLSYEDNFDGETRFNLASSLRMTELNALGGEWQTGVQLGTEPWVRSQWYQPLDYGYERFLVLGGEYSRDTFSLFDAAGTRVTEVDVTFRKADLALGMEIGGNAEVRLIYARGYATVDEQIGQPVAPEGSVHQGGLAVQLVHDSLDDTFYPRDGGFAGLRGRFEREGLGSDREFDSVTGLALGTGSWKGLTLTGLVFGHAVTRGTPGIENAVRLGGFRRLSAYAPGEITGDNALMVSAYASQTFGGPLLPWFVGAGFEAGNAWPSLDEASWDSSVKSSSVFAGVDTFLGPVQVAAAYNNEDNWTAYLNIGFSFTQLFY</sequence>
<feature type="short sequence motif" description="GXGXXG" evidence="6">
    <location>
        <begin position="40"/>
        <end position="45"/>
    </location>
</feature>
<reference evidence="9 10" key="1">
    <citation type="submission" date="2018-08" db="EMBL/GenBank/DDBJ databases">
        <title>Genome sequence of Marinobacter flavimaris KCTC 12185.</title>
        <authorList>
            <person name="Chun J."/>
            <person name="Kim B.-Y."/>
            <person name="Choi S.-B."/>
            <person name="Kwak M.-J."/>
        </authorList>
    </citation>
    <scope>NUCLEOTIDE SEQUENCE [LARGE SCALE GENOMIC DNA]</scope>
    <source>
        <strain evidence="9 10">KCTC 12185</strain>
    </source>
</reference>